<proteinExistence type="predicted"/>
<keyword evidence="3" id="KW-1185">Reference proteome</keyword>
<dbReference type="InterPro" id="IPR052163">
    <property type="entry name" value="DGC-Regulatory_Protein"/>
</dbReference>
<dbReference type="Pfam" id="PF00990">
    <property type="entry name" value="GGDEF"/>
    <property type="match status" value="1"/>
</dbReference>
<accession>U5N7E8</accession>
<evidence type="ECO:0000313" key="2">
    <source>
        <dbReference type="EMBL" id="AGX87317.1"/>
    </source>
</evidence>
<evidence type="ECO:0000259" key="1">
    <source>
        <dbReference type="PROSITE" id="PS50887"/>
    </source>
</evidence>
<dbReference type="InterPro" id="IPR029787">
    <property type="entry name" value="Nucleotide_cyclase"/>
</dbReference>
<dbReference type="PANTHER" id="PTHR46663">
    <property type="entry name" value="DIGUANYLATE CYCLASE DGCT-RELATED"/>
    <property type="match status" value="1"/>
</dbReference>
<sequence length="120" mass="12919">MYGALMLLDLDHFKPLNDQYGHAVGDLLLIEVADRLRASVREVDTVARLGGDEFVVTLASLHEDAATSVGQARTIADKILDALSRPYMLTPDMRAPQCIQHHCSASIGVAVFSVAPTACV</sequence>
<dbReference type="PROSITE" id="PS50887">
    <property type="entry name" value="GGDEF"/>
    <property type="match status" value="1"/>
</dbReference>
<dbReference type="Proteomes" id="UP000017184">
    <property type="component" value="Chromosome"/>
</dbReference>
<dbReference type="Gene3D" id="3.30.70.270">
    <property type="match status" value="1"/>
</dbReference>
<dbReference type="InterPro" id="IPR000160">
    <property type="entry name" value="GGDEF_dom"/>
</dbReference>
<dbReference type="InterPro" id="IPR043128">
    <property type="entry name" value="Rev_trsase/Diguanyl_cyclase"/>
</dbReference>
<feature type="domain" description="GGDEF" evidence="1">
    <location>
        <begin position="1"/>
        <end position="120"/>
    </location>
</feature>
<organism evidence="2 3">
    <name type="scientific">Candidatus Symbiobacter mobilis CR</name>
    <dbReference type="NCBI Taxonomy" id="946483"/>
    <lineage>
        <taxon>Bacteria</taxon>
        <taxon>Pseudomonadati</taxon>
        <taxon>Pseudomonadota</taxon>
        <taxon>Betaproteobacteria</taxon>
        <taxon>Burkholderiales</taxon>
        <taxon>Comamonadaceae</taxon>
    </lineage>
</organism>
<dbReference type="HOGENOM" id="CLU_2045438_0_0_4"/>
<reference evidence="2 3" key="1">
    <citation type="journal article" date="2013" name="Genome Biol.">
        <title>Genomic analysis reveals key aspects of prokaryotic symbiosis in the phototrophic consortium "Chlorochromatium aggregatum".</title>
        <authorList>
            <person name="Liu Z."/>
            <person name="Muller J."/>
            <person name="Li T."/>
            <person name="Alvey R.M."/>
            <person name="Vogl K."/>
            <person name="Frigaard N.U."/>
            <person name="Rockwell N.C."/>
            <person name="Boyd E.S."/>
            <person name="Tomsho L.P."/>
            <person name="Schuster S.C."/>
            <person name="Henke P."/>
            <person name="Rohde M."/>
            <person name="Overmann J."/>
            <person name="Bryant D.A."/>
        </authorList>
    </citation>
    <scope>NUCLEOTIDE SEQUENCE [LARGE SCALE GENOMIC DNA]</scope>
    <source>
        <strain evidence="2">CR</strain>
    </source>
</reference>
<protein>
    <submittedName>
        <fullName evidence="2">GGDEF domain protein</fullName>
    </submittedName>
</protein>
<dbReference type="EMBL" id="CP004885">
    <property type="protein sequence ID" value="AGX87317.1"/>
    <property type="molecule type" value="Genomic_DNA"/>
</dbReference>
<gene>
    <name evidence="2" type="ORF">Cenrod_1225</name>
</gene>
<dbReference type="KEGG" id="cbx:Cenrod_1225"/>
<dbReference type="PANTHER" id="PTHR46663:SF3">
    <property type="entry name" value="SLL0267 PROTEIN"/>
    <property type="match status" value="1"/>
</dbReference>
<dbReference type="SMART" id="SM00267">
    <property type="entry name" value="GGDEF"/>
    <property type="match status" value="1"/>
</dbReference>
<dbReference type="eggNOG" id="COG2199">
    <property type="taxonomic scope" value="Bacteria"/>
</dbReference>
<evidence type="ECO:0000313" key="3">
    <source>
        <dbReference type="Proteomes" id="UP000017184"/>
    </source>
</evidence>
<dbReference type="NCBIfam" id="TIGR00254">
    <property type="entry name" value="GGDEF"/>
    <property type="match status" value="1"/>
</dbReference>
<dbReference type="SUPFAM" id="SSF55073">
    <property type="entry name" value="Nucleotide cyclase"/>
    <property type="match status" value="1"/>
</dbReference>
<dbReference type="STRING" id="946483.Cenrod_1225"/>
<name>U5N7E8_9BURK</name>
<dbReference type="AlphaFoldDB" id="U5N7E8"/>
<dbReference type="CDD" id="cd01949">
    <property type="entry name" value="GGDEF"/>
    <property type="match status" value="1"/>
</dbReference>